<proteinExistence type="predicted"/>
<accession>A0A5C6FC62</accession>
<evidence type="ECO:0000313" key="2">
    <source>
        <dbReference type="Proteomes" id="UP000318288"/>
    </source>
</evidence>
<dbReference type="SUPFAM" id="SSF53383">
    <property type="entry name" value="PLP-dependent transferases"/>
    <property type="match status" value="1"/>
</dbReference>
<organism evidence="1 2">
    <name type="scientific">Rubripirellula tenax</name>
    <dbReference type="NCBI Taxonomy" id="2528015"/>
    <lineage>
        <taxon>Bacteria</taxon>
        <taxon>Pseudomonadati</taxon>
        <taxon>Planctomycetota</taxon>
        <taxon>Planctomycetia</taxon>
        <taxon>Pirellulales</taxon>
        <taxon>Pirellulaceae</taxon>
        <taxon>Rubripirellula</taxon>
    </lineage>
</organism>
<name>A0A5C6FC62_9BACT</name>
<comment type="caution">
    <text evidence="1">The sequence shown here is derived from an EMBL/GenBank/DDBJ whole genome shotgun (WGS) entry which is preliminary data.</text>
</comment>
<evidence type="ECO:0008006" key="3">
    <source>
        <dbReference type="Google" id="ProtNLM"/>
    </source>
</evidence>
<keyword evidence="2" id="KW-1185">Reference proteome</keyword>
<gene>
    <name evidence="1" type="ORF">Poly51_17900</name>
</gene>
<evidence type="ECO:0000313" key="1">
    <source>
        <dbReference type="EMBL" id="TWU59005.1"/>
    </source>
</evidence>
<sequence>MLRGDTTWHGESYETLATTGSDRRLIPGPDGSNPYGAGVVPDGAMPLGSCTCSSPSWRAVKASRRTLEKLKQSADPKQTGSQILSDVRATLRRCLQLSPSTDIALTPSGTDVELLPLAVMASNSDCRITNIIVGAGEVGSGTSMAASGCHADTLLPDGSVAVRGAAVNRLLAGRVDVRSIPIRDPSGEPLSMIEIDDRVTANVIEAASHGHRVLVHLVAHSKTGIHAPSVSLIDRLKRTLGDQVMLVVDAAQGRLAADAYQDALDRGCWVSVTGSKFFGGAPFAGALLAPSGVDASAIRTCPAELASYFCRGSLPERWDVNFGANDDWMNVGLLIRWAGAAAEIESFFNIPPTTRQRIADRFRVAVRENFYGSNSVGLLEPFVDIDVLPGIVDGPTVFSLEFPGENSDSLKSLHRSLVRDGWYLGQPVAIGGGRNVLRVALGAPLMIDVANGDDGDSGLTSRLAIMAERIDALGDSVRCHRSSRLAARSRSKVSSNP</sequence>
<dbReference type="InterPro" id="IPR015421">
    <property type="entry name" value="PyrdxlP-dep_Trfase_major"/>
</dbReference>
<dbReference type="InterPro" id="IPR015424">
    <property type="entry name" value="PyrdxlP-dep_Trfase"/>
</dbReference>
<reference evidence="1 2" key="1">
    <citation type="submission" date="2019-02" db="EMBL/GenBank/DDBJ databases">
        <title>Deep-cultivation of Planctomycetes and their phenomic and genomic characterization uncovers novel biology.</title>
        <authorList>
            <person name="Wiegand S."/>
            <person name="Jogler M."/>
            <person name="Boedeker C."/>
            <person name="Pinto D."/>
            <person name="Vollmers J."/>
            <person name="Rivas-Marin E."/>
            <person name="Kohn T."/>
            <person name="Peeters S.H."/>
            <person name="Heuer A."/>
            <person name="Rast P."/>
            <person name="Oberbeckmann S."/>
            <person name="Bunk B."/>
            <person name="Jeske O."/>
            <person name="Meyerdierks A."/>
            <person name="Storesund J.E."/>
            <person name="Kallscheuer N."/>
            <person name="Luecker S."/>
            <person name="Lage O.M."/>
            <person name="Pohl T."/>
            <person name="Merkel B.J."/>
            <person name="Hornburger P."/>
            <person name="Mueller R.-W."/>
            <person name="Bruemmer F."/>
            <person name="Labrenz M."/>
            <person name="Spormann A.M."/>
            <person name="Op Den Camp H."/>
            <person name="Overmann J."/>
            <person name="Amann R."/>
            <person name="Jetten M.S.M."/>
            <person name="Mascher T."/>
            <person name="Medema M.H."/>
            <person name="Devos D.P."/>
            <person name="Kaster A.-K."/>
            <person name="Ovreas L."/>
            <person name="Rohde M."/>
            <person name="Galperin M.Y."/>
            <person name="Jogler C."/>
        </authorList>
    </citation>
    <scope>NUCLEOTIDE SEQUENCE [LARGE SCALE GENOMIC DNA]</scope>
    <source>
        <strain evidence="1 2">Poly51</strain>
    </source>
</reference>
<protein>
    <recommendedName>
        <fullName evidence="3">Aminotransferase class V domain-containing protein</fullName>
    </recommendedName>
</protein>
<dbReference type="EMBL" id="SJPW01000002">
    <property type="protein sequence ID" value="TWU59005.1"/>
    <property type="molecule type" value="Genomic_DNA"/>
</dbReference>
<dbReference type="AlphaFoldDB" id="A0A5C6FC62"/>
<dbReference type="Gene3D" id="3.40.640.10">
    <property type="entry name" value="Type I PLP-dependent aspartate aminotransferase-like (Major domain)"/>
    <property type="match status" value="1"/>
</dbReference>
<dbReference type="Proteomes" id="UP000318288">
    <property type="component" value="Unassembled WGS sequence"/>
</dbReference>